<evidence type="ECO:0000313" key="2">
    <source>
        <dbReference type="WBParaSite" id="JU765_v2.g15866.t1"/>
    </source>
</evidence>
<reference evidence="2" key="1">
    <citation type="submission" date="2022-11" db="UniProtKB">
        <authorList>
            <consortium name="WormBaseParasite"/>
        </authorList>
    </citation>
    <scope>IDENTIFICATION</scope>
</reference>
<sequence>MIRKSPSWVLPTLMALALISLFFVAAANRHHKRRFCGAVFIQFTRHLKSTVDCEDFITELKDENRMDLFDKAAVNQTTCCDEGCDYYQIRSIVCANFYQKNYFE</sequence>
<organism evidence="1 2">
    <name type="scientific">Panagrolaimus sp. JU765</name>
    <dbReference type="NCBI Taxonomy" id="591449"/>
    <lineage>
        <taxon>Eukaryota</taxon>
        <taxon>Metazoa</taxon>
        <taxon>Ecdysozoa</taxon>
        <taxon>Nematoda</taxon>
        <taxon>Chromadorea</taxon>
        <taxon>Rhabditida</taxon>
        <taxon>Tylenchina</taxon>
        <taxon>Panagrolaimomorpha</taxon>
        <taxon>Panagrolaimoidea</taxon>
        <taxon>Panagrolaimidae</taxon>
        <taxon>Panagrolaimus</taxon>
    </lineage>
</organism>
<evidence type="ECO:0000313" key="1">
    <source>
        <dbReference type="Proteomes" id="UP000887576"/>
    </source>
</evidence>
<dbReference type="Proteomes" id="UP000887576">
    <property type="component" value="Unplaced"/>
</dbReference>
<dbReference type="WBParaSite" id="JU765_v2.g15866.t1">
    <property type="protein sequence ID" value="JU765_v2.g15866.t1"/>
    <property type="gene ID" value="JU765_v2.g15866"/>
</dbReference>
<accession>A0AC34QFQ0</accession>
<proteinExistence type="predicted"/>
<name>A0AC34QFQ0_9BILA</name>
<protein>
    <submittedName>
        <fullName evidence="2">Insulin-like domain-containing protein</fullName>
    </submittedName>
</protein>